<dbReference type="RefSeq" id="WP_011415405.1">
    <property type="nucleotide sequence ID" value="NC_007722.1"/>
</dbReference>
<gene>
    <name evidence="2" type="ordered locus">ELI_12455</name>
</gene>
<dbReference type="KEGG" id="eli:ELI_12455"/>
<feature type="transmembrane region" description="Helical" evidence="1">
    <location>
        <begin position="285"/>
        <end position="304"/>
    </location>
</feature>
<name>Q2N6V8_ERYLH</name>
<feature type="transmembrane region" description="Helical" evidence="1">
    <location>
        <begin position="135"/>
        <end position="151"/>
    </location>
</feature>
<keyword evidence="1" id="KW-1133">Transmembrane helix</keyword>
<evidence type="ECO:0008006" key="4">
    <source>
        <dbReference type="Google" id="ProtNLM"/>
    </source>
</evidence>
<accession>Q2N6V8</accession>
<feature type="transmembrane region" description="Helical" evidence="1">
    <location>
        <begin position="259"/>
        <end position="278"/>
    </location>
</feature>
<organism evidence="2 3">
    <name type="scientific">Erythrobacter litoralis (strain HTCC2594)</name>
    <dbReference type="NCBI Taxonomy" id="314225"/>
    <lineage>
        <taxon>Bacteria</taxon>
        <taxon>Pseudomonadati</taxon>
        <taxon>Pseudomonadota</taxon>
        <taxon>Alphaproteobacteria</taxon>
        <taxon>Sphingomonadales</taxon>
        <taxon>Erythrobacteraceae</taxon>
        <taxon>Erythrobacter/Porphyrobacter group</taxon>
        <taxon>Erythrobacter</taxon>
    </lineage>
</organism>
<keyword evidence="1" id="KW-0812">Transmembrane</keyword>
<evidence type="ECO:0000313" key="2">
    <source>
        <dbReference type="EMBL" id="ABC64583.1"/>
    </source>
</evidence>
<dbReference type="HOGENOM" id="CLU_451183_0_0_5"/>
<reference evidence="3" key="1">
    <citation type="journal article" date="2009" name="J. Bacteriol.">
        <title>Complete genome sequence of Erythrobacter litoralis HTCC2594.</title>
        <authorList>
            <person name="Oh H.M."/>
            <person name="Giovannoni S.J."/>
            <person name="Ferriera S."/>
            <person name="Johnson J."/>
            <person name="Cho J.C."/>
        </authorList>
    </citation>
    <scope>NUCLEOTIDE SEQUENCE [LARGE SCALE GENOMIC DNA]</scope>
    <source>
        <strain evidence="3">HTCC2594</strain>
    </source>
</reference>
<protein>
    <recommendedName>
        <fullName evidence="4">Glycosyltransferase RgtA/B/C/D-like domain-containing protein</fullName>
    </recommendedName>
</protein>
<dbReference type="STRING" id="314225.ELI_12455"/>
<keyword evidence="1" id="KW-0472">Membrane</keyword>
<dbReference type="AlphaFoldDB" id="Q2N6V8"/>
<keyword evidence="3" id="KW-1185">Reference proteome</keyword>
<feature type="transmembrane region" description="Helical" evidence="1">
    <location>
        <begin position="16"/>
        <end position="37"/>
    </location>
</feature>
<sequence>MEDRRLRAGEHPLRRILAAWLLVCVLLVAVSMQNILLGRFPDPDDVLRLVQVRDLLAGQSWFDLKQHRIDPTGTVPMHWSRLVDIPLLVVIGGLTPLLGQPLAELVGVVLVPLLALLVSMLFVGRMAWRLFDVETAGLACLAMGFLALLVFQFQPLRIDHHGWQICAVIGAMWAINGRTGWKGGALAGLAVALGIAISLELLPIAALFGAVLALRWLRDAKQRFWLVGYLQSLAISLAVIFAATRGFADLALYCDALTLPHIGFFAIAAGGVTALSLLPRLPWPIVVVGLGMAGLAGIAAFGLASPQCLRTPFGALDPLLRDYWYANVLEGRPIWDQPALVYPQLLQIVGGFAIAIHLWRKAEGWKRGWWSDYVLVFAGTLLLGLFVWRSMAFASVMAALPLGYLLKRGLEAFRRMERPLQRIGVILGMALVLIPSAPYLAAQRLLASTGGSDVGGIGMSSCDLFDSADALGRLDTATIFAPLDIGPAILQRSPHAVVATGHHRAELAMKDVITAFTGTPEDARPIIERHGARYLVMCTDLVEPDIYVKRGGDGSLASALRDGTPPDWLEPVDLDTPETFRIWRVRPE</sequence>
<feature type="transmembrane region" description="Helical" evidence="1">
    <location>
        <begin position="226"/>
        <end position="247"/>
    </location>
</feature>
<evidence type="ECO:0000313" key="3">
    <source>
        <dbReference type="Proteomes" id="UP000008808"/>
    </source>
</evidence>
<dbReference type="EMBL" id="CP000157">
    <property type="protein sequence ID" value="ABC64583.1"/>
    <property type="molecule type" value="Genomic_DNA"/>
</dbReference>
<feature type="transmembrane region" description="Helical" evidence="1">
    <location>
        <begin position="105"/>
        <end position="123"/>
    </location>
</feature>
<feature type="transmembrane region" description="Helical" evidence="1">
    <location>
        <begin position="422"/>
        <end position="441"/>
    </location>
</feature>
<proteinExistence type="predicted"/>
<feature type="transmembrane region" description="Helical" evidence="1">
    <location>
        <begin position="370"/>
        <end position="387"/>
    </location>
</feature>
<dbReference type="Proteomes" id="UP000008808">
    <property type="component" value="Chromosome"/>
</dbReference>
<evidence type="ECO:0000256" key="1">
    <source>
        <dbReference type="SAM" id="Phobius"/>
    </source>
</evidence>
<feature type="transmembrane region" description="Helical" evidence="1">
    <location>
        <begin position="187"/>
        <end position="214"/>
    </location>
</feature>
<dbReference type="eggNOG" id="COG1287">
    <property type="taxonomic scope" value="Bacteria"/>
</dbReference>